<comment type="caution">
    <text evidence="1">The sequence shown here is derived from an EMBL/GenBank/DDBJ whole genome shotgun (WGS) entry which is preliminary data.</text>
</comment>
<dbReference type="GO" id="GO:0032259">
    <property type="term" value="P:methylation"/>
    <property type="evidence" value="ECO:0007669"/>
    <property type="project" value="UniProtKB-KW"/>
</dbReference>
<name>A0A9P5XPV8_9AGAR</name>
<dbReference type="PANTHER" id="PTHR43591:SF24">
    <property type="entry name" value="2-METHOXY-6-POLYPRENYL-1,4-BENZOQUINOL METHYLASE, MITOCHONDRIAL"/>
    <property type="match status" value="1"/>
</dbReference>
<keyword evidence="1" id="KW-0808">Transferase</keyword>
<accession>A0A9P5XPV8</accession>
<dbReference type="AlphaFoldDB" id="A0A9P5XPV8"/>
<dbReference type="PANTHER" id="PTHR43591">
    <property type="entry name" value="METHYLTRANSFERASE"/>
    <property type="match status" value="1"/>
</dbReference>
<reference evidence="1" key="1">
    <citation type="submission" date="2020-11" db="EMBL/GenBank/DDBJ databases">
        <authorList>
            <consortium name="DOE Joint Genome Institute"/>
            <person name="Ahrendt S."/>
            <person name="Riley R."/>
            <person name="Andreopoulos W."/>
            <person name="Labutti K."/>
            <person name="Pangilinan J."/>
            <person name="Ruiz-Duenas F.J."/>
            <person name="Barrasa J.M."/>
            <person name="Sanchez-Garcia M."/>
            <person name="Camarero S."/>
            <person name="Miyauchi S."/>
            <person name="Serrano A."/>
            <person name="Linde D."/>
            <person name="Babiker R."/>
            <person name="Drula E."/>
            <person name="Ayuso-Fernandez I."/>
            <person name="Pacheco R."/>
            <person name="Padilla G."/>
            <person name="Ferreira P."/>
            <person name="Barriuso J."/>
            <person name="Kellner H."/>
            <person name="Castanera R."/>
            <person name="Alfaro M."/>
            <person name="Ramirez L."/>
            <person name="Pisabarro A.G."/>
            <person name="Kuo A."/>
            <person name="Tritt A."/>
            <person name="Lipzen A."/>
            <person name="He G."/>
            <person name="Yan M."/>
            <person name="Ng V."/>
            <person name="Cullen D."/>
            <person name="Martin F."/>
            <person name="Rosso M.-N."/>
            <person name="Henrissat B."/>
            <person name="Hibbett D."/>
            <person name="Martinez A.T."/>
            <person name="Grigoriev I.V."/>
        </authorList>
    </citation>
    <scope>NUCLEOTIDE SEQUENCE</scope>
    <source>
        <strain evidence="1">MF-IS2</strain>
    </source>
</reference>
<dbReference type="GO" id="GO:0008168">
    <property type="term" value="F:methyltransferase activity"/>
    <property type="evidence" value="ECO:0007669"/>
    <property type="project" value="UniProtKB-KW"/>
</dbReference>
<protein>
    <submittedName>
        <fullName evidence="1">S-adenosyl-L-methionine-dependent methyltransferase</fullName>
    </submittedName>
</protein>
<dbReference type="SUPFAM" id="SSF53335">
    <property type="entry name" value="S-adenosyl-L-methionine-dependent methyltransferases"/>
    <property type="match status" value="1"/>
</dbReference>
<keyword evidence="2" id="KW-1185">Reference proteome</keyword>
<evidence type="ECO:0000313" key="2">
    <source>
        <dbReference type="Proteomes" id="UP000807342"/>
    </source>
</evidence>
<dbReference type="EMBL" id="MU151053">
    <property type="protein sequence ID" value="KAF9454544.1"/>
    <property type="molecule type" value="Genomic_DNA"/>
</dbReference>
<dbReference type="CDD" id="cd02440">
    <property type="entry name" value="AdoMet_MTases"/>
    <property type="match status" value="1"/>
</dbReference>
<sequence length="315" mass="35546">MSDNSSPPYAYVGEDDSGYFRTVHGRRLNVLNSVYLLPVDEDEVKRSERHHRLLQFVFRGRNYLGPVREALQFGQQRRILDLGTGGGSWAIAMADEFPRAEVIGIDLAPIQPRMVPSNCTFELCDLDQLPIPYPDNHFDLIHARSMHTGIRDYPRFLKEIARLLRPGGLVLLIEPSLHPVHGSATASASAGGQHGWINLWEAYRTCLGLQGVDITVPERLPELLSATGHFERVVVQDGNIPVGFWPQDENLLTVGQLQWLDYDLFIPALKPLFLSRGMPPSQVDRIITLAQHDLYYPSTCQSTRLHIVYASKSLW</sequence>
<organism evidence="1 2">
    <name type="scientific">Macrolepiota fuliginosa MF-IS2</name>
    <dbReference type="NCBI Taxonomy" id="1400762"/>
    <lineage>
        <taxon>Eukaryota</taxon>
        <taxon>Fungi</taxon>
        <taxon>Dikarya</taxon>
        <taxon>Basidiomycota</taxon>
        <taxon>Agaricomycotina</taxon>
        <taxon>Agaricomycetes</taxon>
        <taxon>Agaricomycetidae</taxon>
        <taxon>Agaricales</taxon>
        <taxon>Agaricineae</taxon>
        <taxon>Agaricaceae</taxon>
        <taxon>Macrolepiota</taxon>
    </lineage>
</organism>
<keyword evidence="1" id="KW-0489">Methyltransferase</keyword>
<dbReference type="Gene3D" id="3.40.50.150">
    <property type="entry name" value="Vaccinia Virus protein VP39"/>
    <property type="match status" value="1"/>
</dbReference>
<dbReference type="InterPro" id="IPR029063">
    <property type="entry name" value="SAM-dependent_MTases_sf"/>
</dbReference>
<dbReference type="Pfam" id="PF13489">
    <property type="entry name" value="Methyltransf_23"/>
    <property type="match status" value="1"/>
</dbReference>
<proteinExistence type="predicted"/>
<evidence type="ECO:0000313" key="1">
    <source>
        <dbReference type="EMBL" id="KAF9454544.1"/>
    </source>
</evidence>
<dbReference type="Proteomes" id="UP000807342">
    <property type="component" value="Unassembled WGS sequence"/>
</dbReference>
<gene>
    <name evidence="1" type="ORF">P691DRAFT_655788</name>
</gene>
<dbReference type="OrthoDB" id="2013972at2759"/>